<evidence type="ECO:0000313" key="2">
    <source>
        <dbReference type="Proteomes" id="UP000001631"/>
    </source>
</evidence>
<dbReference type="GeneID" id="69034485"/>
<protein>
    <submittedName>
        <fullName evidence="1">Uncharacterized protein</fullName>
    </submittedName>
</protein>
<keyword evidence="2" id="KW-1185">Reference proteome</keyword>
<sequence>MDELNKALLQEGKGMLCVRTRRETPDGDRTHVEIIRHESGQFEEEFFAEVQNPVRLQLLTGRKHDPSSKLLSAAEYSGLLCSNLPNNLCKMYEYCTGSISFSKTRVPASS</sequence>
<evidence type="ECO:0000313" key="1">
    <source>
        <dbReference type="EMBL" id="EEH09823.1"/>
    </source>
</evidence>
<gene>
    <name evidence="1" type="ORF">HCBG_01468</name>
</gene>
<dbReference type="InParanoid" id="C0NF02"/>
<dbReference type="EMBL" id="GG663364">
    <property type="protein sequence ID" value="EEH09823.1"/>
    <property type="molecule type" value="Genomic_DNA"/>
</dbReference>
<dbReference type="HOGENOM" id="CLU_2170323_0_0_1"/>
<dbReference type="AlphaFoldDB" id="C0NF02"/>
<proteinExistence type="predicted"/>
<name>C0NF02_AJECG</name>
<organism evidence="1 2">
    <name type="scientific">Ajellomyces capsulatus (strain G186AR / H82 / ATCC MYA-2454 / RMSCC 2432)</name>
    <name type="common">Darling's disease fungus</name>
    <name type="synonym">Histoplasma capsulatum</name>
    <dbReference type="NCBI Taxonomy" id="447093"/>
    <lineage>
        <taxon>Eukaryota</taxon>
        <taxon>Fungi</taxon>
        <taxon>Dikarya</taxon>
        <taxon>Ascomycota</taxon>
        <taxon>Pezizomycotina</taxon>
        <taxon>Eurotiomycetes</taxon>
        <taxon>Eurotiomycetidae</taxon>
        <taxon>Onygenales</taxon>
        <taxon>Ajellomycetaceae</taxon>
        <taxon>Histoplasma</taxon>
    </lineage>
</organism>
<accession>C0NF02</accession>
<dbReference type="RefSeq" id="XP_045290304.1">
    <property type="nucleotide sequence ID" value="XM_045428518.1"/>
</dbReference>
<reference evidence="1" key="1">
    <citation type="submission" date="2009-02" db="EMBL/GenBank/DDBJ databases">
        <title>The Genome Sequence of Ajellomyces capsulatus strain G186AR.</title>
        <authorList>
            <consortium name="The Broad Institute Genome Sequencing Platform"/>
            <person name="Champion M."/>
            <person name="Cuomo C."/>
            <person name="Ma L.-J."/>
            <person name="Henn M.R."/>
            <person name="Sil A."/>
            <person name="Goldman B."/>
            <person name="Young S.K."/>
            <person name="Kodira C.D."/>
            <person name="Zeng Q."/>
            <person name="Koehrsen M."/>
            <person name="Alvarado L."/>
            <person name="Berlin A."/>
            <person name="Borenstein D."/>
            <person name="Chen Z."/>
            <person name="Engels R."/>
            <person name="Freedman E."/>
            <person name="Gellesch M."/>
            <person name="Goldberg J."/>
            <person name="Griggs A."/>
            <person name="Gujja S."/>
            <person name="Heiman D."/>
            <person name="Hepburn T."/>
            <person name="Howarth C."/>
            <person name="Jen D."/>
            <person name="Larson L."/>
            <person name="Lewis B."/>
            <person name="Mehta T."/>
            <person name="Park D."/>
            <person name="Pearson M."/>
            <person name="Roberts A."/>
            <person name="Saif S."/>
            <person name="Shea T."/>
            <person name="Shenoy N."/>
            <person name="Sisk P."/>
            <person name="Stolte C."/>
            <person name="Sykes S."/>
            <person name="Walk T."/>
            <person name="White J."/>
            <person name="Yandava C."/>
            <person name="Klein B."/>
            <person name="McEwen J.G."/>
            <person name="Puccia R."/>
            <person name="Goldman G.H."/>
            <person name="Felipe M.S."/>
            <person name="Nino-Vega G."/>
            <person name="San-Blas G."/>
            <person name="Taylor J."/>
            <person name="Mendoza L."/>
            <person name="Galagan J."/>
            <person name="Nusbaum C."/>
            <person name="Birren B."/>
        </authorList>
    </citation>
    <scope>NUCLEOTIDE SEQUENCE</scope>
    <source>
        <strain evidence="1">G186AR</strain>
    </source>
</reference>
<dbReference type="Proteomes" id="UP000001631">
    <property type="component" value="Unassembled WGS sequence"/>
</dbReference>